<gene>
    <name evidence="1" type="ORF">LCGC14_0962100</name>
</gene>
<accession>A0A0F9RKU2</accession>
<name>A0A0F9RKU2_9ZZZZ</name>
<reference evidence="1" key="1">
    <citation type="journal article" date="2015" name="Nature">
        <title>Complex archaea that bridge the gap between prokaryotes and eukaryotes.</title>
        <authorList>
            <person name="Spang A."/>
            <person name="Saw J.H."/>
            <person name="Jorgensen S.L."/>
            <person name="Zaremba-Niedzwiedzka K."/>
            <person name="Martijn J."/>
            <person name="Lind A.E."/>
            <person name="van Eijk R."/>
            <person name="Schleper C."/>
            <person name="Guy L."/>
            <person name="Ettema T.J."/>
        </authorList>
    </citation>
    <scope>NUCLEOTIDE SEQUENCE</scope>
</reference>
<dbReference type="AlphaFoldDB" id="A0A0F9RKU2"/>
<sequence>MSDQIDLDETIAFTAEALTLEAGIQFSDNDHAKQILDWLIELRERRGAPH</sequence>
<dbReference type="EMBL" id="LAZR01003486">
    <property type="protein sequence ID" value="KKN17828.1"/>
    <property type="molecule type" value="Genomic_DNA"/>
</dbReference>
<evidence type="ECO:0000313" key="1">
    <source>
        <dbReference type="EMBL" id="KKN17828.1"/>
    </source>
</evidence>
<proteinExistence type="predicted"/>
<organism evidence="1">
    <name type="scientific">marine sediment metagenome</name>
    <dbReference type="NCBI Taxonomy" id="412755"/>
    <lineage>
        <taxon>unclassified sequences</taxon>
        <taxon>metagenomes</taxon>
        <taxon>ecological metagenomes</taxon>
    </lineage>
</organism>
<protein>
    <submittedName>
        <fullName evidence="1">Uncharacterized protein</fullName>
    </submittedName>
</protein>
<comment type="caution">
    <text evidence="1">The sequence shown here is derived from an EMBL/GenBank/DDBJ whole genome shotgun (WGS) entry which is preliminary data.</text>
</comment>